<comment type="caution">
    <text evidence="1">The sequence shown here is derived from an EMBL/GenBank/DDBJ whole genome shotgun (WGS) entry which is preliminary data.</text>
</comment>
<proteinExistence type="predicted"/>
<dbReference type="Proteomes" id="UP001054945">
    <property type="component" value="Unassembled WGS sequence"/>
</dbReference>
<keyword evidence="2" id="KW-1185">Reference proteome</keyword>
<evidence type="ECO:0008006" key="3">
    <source>
        <dbReference type="Google" id="ProtNLM"/>
    </source>
</evidence>
<sequence>MEVLLSFLHIYYADKCDTGQLYKNAGKIVSGGSISDIHANVSHHFRDMKHASVEITGKRVKCECLKQGIVISSHGLRWRKMEAFFFCTDKCTKVAATIGKLNRSEGRG</sequence>
<protein>
    <recommendedName>
        <fullName evidence="3">TRASH domain-containing protein</fullName>
    </recommendedName>
</protein>
<evidence type="ECO:0000313" key="2">
    <source>
        <dbReference type="Proteomes" id="UP001054945"/>
    </source>
</evidence>
<accession>A0AAV4TGC0</accession>
<reference evidence="1 2" key="1">
    <citation type="submission" date="2021-06" db="EMBL/GenBank/DDBJ databases">
        <title>Caerostris extrusa draft genome.</title>
        <authorList>
            <person name="Kono N."/>
            <person name="Arakawa K."/>
        </authorList>
    </citation>
    <scope>NUCLEOTIDE SEQUENCE [LARGE SCALE GENOMIC DNA]</scope>
</reference>
<gene>
    <name evidence="1" type="ORF">CEXT_68871</name>
</gene>
<dbReference type="AlphaFoldDB" id="A0AAV4TGC0"/>
<dbReference type="EMBL" id="BPLR01011148">
    <property type="protein sequence ID" value="GIY44471.1"/>
    <property type="molecule type" value="Genomic_DNA"/>
</dbReference>
<evidence type="ECO:0000313" key="1">
    <source>
        <dbReference type="EMBL" id="GIY44471.1"/>
    </source>
</evidence>
<name>A0AAV4TGC0_CAEEX</name>
<organism evidence="1 2">
    <name type="scientific">Caerostris extrusa</name>
    <name type="common">Bark spider</name>
    <name type="synonym">Caerostris bankana</name>
    <dbReference type="NCBI Taxonomy" id="172846"/>
    <lineage>
        <taxon>Eukaryota</taxon>
        <taxon>Metazoa</taxon>
        <taxon>Ecdysozoa</taxon>
        <taxon>Arthropoda</taxon>
        <taxon>Chelicerata</taxon>
        <taxon>Arachnida</taxon>
        <taxon>Araneae</taxon>
        <taxon>Araneomorphae</taxon>
        <taxon>Entelegynae</taxon>
        <taxon>Araneoidea</taxon>
        <taxon>Araneidae</taxon>
        <taxon>Caerostris</taxon>
    </lineage>
</organism>